<feature type="domain" description="Glycoside hydrolase family 20 catalytic" evidence="8">
    <location>
        <begin position="153"/>
        <end position="252"/>
    </location>
</feature>
<evidence type="ECO:0000256" key="5">
    <source>
        <dbReference type="ARBA" id="ARBA00022801"/>
    </source>
</evidence>
<dbReference type="FunCoup" id="A0A6L2PLG4">
    <property type="interactions" value="1274"/>
</dbReference>
<evidence type="ECO:0000256" key="6">
    <source>
        <dbReference type="ARBA" id="ARBA00023180"/>
    </source>
</evidence>
<comment type="catalytic activity">
    <reaction evidence="1">
        <text>Hydrolysis of terminal non-reducing N-acetyl-D-hexosamine residues in N-acetyl-beta-D-hexosaminides.</text>
        <dbReference type="EC" id="3.2.1.52"/>
    </reaction>
</comment>
<keyword evidence="4" id="KW-0732">Signal</keyword>
<dbReference type="GO" id="GO:0005975">
    <property type="term" value="P:carbohydrate metabolic process"/>
    <property type="evidence" value="ECO:0007669"/>
    <property type="project" value="InterPro"/>
</dbReference>
<protein>
    <recommendedName>
        <fullName evidence="3">beta-N-acetylhexosaminidase</fullName>
        <ecNumber evidence="3">3.2.1.52</ecNumber>
    </recommendedName>
</protein>
<evidence type="ECO:0000313" key="11">
    <source>
        <dbReference type="Proteomes" id="UP000502823"/>
    </source>
</evidence>
<dbReference type="InterPro" id="IPR029019">
    <property type="entry name" value="HEX_eukaryotic_N"/>
</dbReference>
<evidence type="ECO:0000313" key="10">
    <source>
        <dbReference type="EMBL" id="GFG31368.1"/>
    </source>
</evidence>
<dbReference type="PANTHER" id="PTHR22600:SF26">
    <property type="entry name" value="BETA-N-ACETYLHEXOSAMINIDASE"/>
    <property type="match status" value="1"/>
</dbReference>
<evidence type="ECO:0000259" key="8">
    <source>
        <dbReference type="Pfam" id="PF00728"/>
    </source>
</evidence>
<comment type="caution">
    <text evidence="10">The sequence shown here is derived from an EMBL/GenBank/DDBJ whole genome shotgun (WGS) entry which is preliminary data.</text>
</comment>
<keyword evidence="6" id="KW-0325">Glycoprotein</keyword>
<sequence>MKCGSVPLWPQPTGVTDLASQSIPFRLKVLRLEVRSSYIRRLLQDAFDVFRSNLENLVPSSCPEEASKEHLHDFLVTLEVRSEDRQPLLKLATNESYQLLLQSAGAAKLRAEIRAQSFFGARHGLETLTQLVWWDDTSLRVLTRAHIIDAPRFAHRGVLLDTARNFLPISSLRAAVDGLAARKLNTLHWHLSDSQSFHSTPNSSELVYSARDVAELVEYATVRGVRVVVELDAPAHAGDGWHCGSNLSVCVCEPAALEHVLRGTPVRTVQSRHQMTRPHYARMYLEPRVYVTQTWGASAWREAPALLQAGFRVILSHLDAWYLDCGFGDWHGGERGACNPVASRQTIYQHRPWTELVPRTLVLSGEACVWGEMVDENSLDAKMWPRAAAFSELMWADHAIDDVTLRDAQVRLAVQGERLVARGIGADAMWPHWCDQNPDKCLEQLDTSHA</sequence>
<dbReference type="GO" id="GO:0005886">
    <property type="term" value="C:plasma membrane"/>
    <property type="evidence" value="ECO:0007669"/>
    <property type="project" value="TreeGrafter"/>
</dbReference>
<dbReference type="SUPFAM" id="SSF51445">
    <property type="entry name" value="(Trans)glycosidases"/>
    <property type="match status" value="1"/>
</dbReference>
<dbReference type="PRINTS" id="PR00738">
    <property type="entry name" value="GLHYDRLASE20"/>
</dbReference>
<evidence type="ECO:0000256" key="4">
    <source>
        <dbReference type="ARBA" id="ARBA00022729"/>
    </source>
</evidence>
<evidence type="ECO:0000256" key="3">
    <source>
        <dbReference type="ARBA" id="ARBA00012663"/>
    </source>
</evidence>
<keyword evidence="5" id="KW-0378">Hydrolase</keyword>
<dbReference type="InterPro" id="IPR015883">
    <property type="entry name" value="Glyco_hydro_20_cat"/>
</dbReference>
<comment type="similarity">
    <text evidence="2">Belongs to the glycosyl hydrolase 20 family.</text>
</comment>
<evidence type="ECO:0000256" key="1">
    <source>
        <dbReference type="ARBA" id="ARBA00001231"/>
    </source>
</evidence>
<dbReference type="Proteomes" id="UP000502823">
    <property type="component" value="Unassembled WGS sequence"/>
</dbReference>
<dbReference type="InterPro" id="IPR029018">
    <property type="entry name" value="Hex-like_dom2"/>
</dbReference>
<dbReference type="InParanoid" id="A0A6L2PLG4"/>
<feature type="domain" description="Glycoside hydrolase family 20 catalytic" evidence="8">
    <location>
        <begin position="286"/>
        <end position="396"/>
    </location>
</feature>
<evidence type="ECO:0000256" key="7">
    <source>
        <dbReference type="ARBA" id="ARBA00023295"/>
    </source>
</evidence>
<dbReference type="InterPro" id="IPR025705">
    <property type="entry name" value="Beta_hexosaminidase_sua/sub"/>
</dbReference>
<proteinExistence type="inferred from homology"/>
<dbReference type="GO" id="GO:0030203">
    <property type="term" value="P:glycosaminoglycan metabolic process"/>
    <property type="evidence" value="ECO:0007669"/>
    <property type="project" value="TreeGrafter"/>
</dbReference>
<dbReference type="SUPFAM" id="SSF55545">
    <property type="entry name" value="beta-N-acetylhexosaminidase-like domain"/>
    <property type="match status" value="1"/>
</dbReference>
<organism evidence="10 11">
    <name type="scientific">Coptotermes formosanus</name>
    <name type="common">Formosan subterranean termite</name>
    <dbReference type="NCBI Taxonomy" id="36987"/>
    <lineage>
        <taxon>Eukaryota</taxon>
        <taxon>Metazoa</taxon>
        <taxon>Ecdysozoa</taxon>
        <taxon>Arthropoda</taxon>
        <taxon>Hexapoda</taxon>
        <taxon>Insecta</taxon>
        <taxon>Pterygota</taxon>
        <taxon>Neoptera</taxon>
        <taxon>Polyneoptera</taxon>
        <taxon>Dictyoptera</taxon>
        <taxon>Blattodea</taxon>
        <taxon>Blattoidea</taxon>
        <taxon>Termitoidae</taxon>
        <taxon>Rhinotermitidae</taxon>
        <taxon>Coptotermes</taxon>
    </lineage>
</organism>
<evidence type="ECO:0000256" key="2">
    <source>
        <dbReference type="ARBA" id="ARBA00006285"/>
    </source>
</evidence>
<dbReference type="EMBL" id="BLKM01004441">
    <property type="protein sequence ID" value="GFG31368.1"/>
    <property type="molecule type" value="Genomic_DNA"/>
</dbReference>
<keyword evidence="11" id="KW-1185">Reference proteome</keyword>
<dbReference type="PANTHER" id="PTHR22600">
    <property type="entry name" value="BETA-HEXOSAMINIDASE"/>
    <property type="match status" value="1"/>
</dbReference>
<feature type="domain" description="Beta-hexosaminidase eukaryotic type N-terminal" evidence="9">
    <location>
        <begin position="8"/>
        <end position="131"/>
    </location>
</feature>
<dbReference type="Pfam" id="PF00728">
    <property type="entry name" value="Glyco_hydro_20"/>
    <property type="match status" value="2"/>
</dbReference>
<dbReference type="InterPro" id="IPR017853">
    <property type="entry name" value="GH"/>
</dbReference>
<keyword evidence="7" id="KW-0326">Glycosidase</keyword>
<dbReference type="Pfam" id="PF14845">
    <property type="entry name" value="Glycohydro_20b2"/>
    <property type="match status" value="1"/>
</dbReference>
<evidence type="ECO:0000259" key="9">
    <source>
        <dbReference type="Pfam" id="PF14845"/>
    </source>
</evidence>
<dbReference type="Gene3D" id="3.20.20.80">
    <property type="entry name" value="Glycosidases"/>
    <property type="match status" value="2"/>
</dbReference>
<dbReference type="OrthoDB" id="428480at2759"/>
<reference evidence="11" key="1">
    <citation type="submission" date="2020-01" db="EMBL/GenBank/DDBJ databases">
        <title>Draft genome sequence of the Termite Coptotermes fromosanus.</title>
        <authorList>
            <person name="Itakura S."/>
            <person name="Yosikawa Y."/>
            <person name="Umezawa K."/>
        </authorList>
    </citation>
    <scope>NUCLEOTIDE SEQUENCE [LARGE SCALE GENOMIC DNA]</scope>
</reference>
<gene>
    <name evidence="10" type="ORF">Cfor_10188</name>
</gene>
<dbReference type="AlphaFoldDB" id="A0A6L2PLG4"/>
<accession>A0A6L2PLG4</accession>
<dbReference type="Gene3D" id="3.30.379.10">
    <property type="entry name" value="Chitobiase/beta-hexosaminidase domain 2-like"/>
    <property type="match status" value="1"/>
</dbReference>
<dbReference type="GO" id="GO:0016231">
    <property type="term" value="F:beta-N-acetylglucosaminidase activity"/>
    <property type="evidence" value="ECO:0007669"/>
    <property type="project" value="TreeGrafter"/>
</dbReference>
<name>A0A6L2PLG4_COPFO</name>
<dbReference type="EC" id="3.2.1.52" evidence="3"/>
<dbReference type="PIRSF" id="PIRSF001093">
    <property type="entry name" value="B-hxosamndse_ab_euk"/>
    <property type="match status" value="1"/>
</dbReference>